<evidence type="ECO:0000256" key="3">
    <source>
        <dbReference type="ARBA" id="ARBA00022619"/>
    </source>
</evidence>
<evidence type="ECO:0000256" key="8">
    <source>
        <dbReference type="ARBA" id="ARBA00023268"/>
    </source>
</evidence>
<dbReference type="InterPro" id="IPR016193">
    <property type="entry name" value="Cytidine_deaminase-like"/>
</dbReference>
<keyword evidence="3" id="KW-0686">Riboflavin biosynthesis</keyword>
<evidence type="ECO:0000256" key="5">
    <source>
        <dbReference type="ARBA" id="ARBA00022833"/>
    </source>
</evidence>
<dbReference type="GO" id="GO:0008835">
    <property type="term" value="F:diaminohydroxyphosphoribosylaminopyrimidine deaminase activity"/>
    <property type="evidence" value="ECO:0007669"/>
    <property type="project" value="InterPro"/>
</dbReference>
<dbReference type="Pfam" id="PF00383">
    <property type="entry name" value="dCMP_cyt_deam_1"/>
    <property type="match status" value="1"/>
</dbReference>
<dbReference type="InterPro" id="IPR024072">
    <property type="entry name" value="DHFR-like_dom_sf"/>
</dbReference>
<keyword evidence="6" id="KW-0521">NADP</keyword>
<gene>
    <name evidence="10" type="ORF">METZ01_LOCUS213676</name>
</gene>
<evidence type="ECO:0000256" key="1">
    <source>
        <dbReference type="ARBA" id="ARBA00004882"/>
    </source>
</evidence>
<sequence length="286" mass="32809">VNDKHIKYLNEAHRLAKKKFGSTFPNPVVGCLIVKNNQILSKAVTAPEGRPHAEEIAIKKAGQKSKGATMYVTLEPCFHKSRNGSCADQILRSGIKKIYIARHDSDKRTNKKSIHKLIKNKISTTVGLTEEKTNLLNNFFFKSLENKRPYIKVKMAISQDQKIAWSNYDSKWISNSKSREHAHKLRFSSQAIFTTAKTISKDNPRFTVRKKNKIIKHLPVIIIDNSLKISLKSNILKDISKKRVIIFTSTKNTKYEFLKSLGCEIILLKKMKNKQLNLKTIFKKIF</sequence>
<dbReference type="Gene3D" id="3.40.430.10">
    <property type="entry name" value="Dihydrofolate Reductase, subunit A"/>
    <property type="match status" value="1"/>
</dbReference>
<dbReference type="SUPFAM" id="SSF53597">
    <property type="entry name" value="Dihydrofolate reductase-like"/>
    <property type="match status" value="1"/>
</dbReference>
<dbReference type="UniPathway" id="UPA00275">
    <property type="reaction ID" value="UER00401"/>
</dbReference>
<dbReference type="InterPro" id="IPR050765">
    <property type="entry name" value="Riboflavin_Biosynth_HTPR"/>
</dbReference>
<feature type="non-terminal residue" evidence="10">
    <location>
        <position position="1"/>
    </location>
</feature>
<dbReference type="InterPro" id="IPR016192">
    <property type="entry name" value="APOBEC/CMP_deaminase_Zn-bd"/>
</dbReference>
<protein>
    <recommendedName>
        <fullName evidence="9">CMP/dCMP-type deaminase domain-containing protein</fullName>
    </recommendedName>
</protein>
<dbReference type="GO" id="GO:0008703">
    <property type="term" value="F:5-amino-6-(5-phosphoribosylamino)uracil reductase activity"/>
    <property type="evidence" value="ECO:0007669"/>
    <property type="project" value="InterPro"/>
</dbReference>
<name>A0A382FDV8_9ZZZZ</name>
<evidence type="ECO:0000256" key="7">
    <source>
        <dbReference type="ARBA" id="ARBA00023002"/>
    </source>
</evidence>
<dbReference type="PROSITE" id="PS00903">
    <property type="entry name" value="CYT_DCMP_DEAMINASES_1"/>
    <property type="match status" value="1"/>
</dbReference>
<dbReference type="CDD" id="cd01284">
    <property type="entry name" value="Riboflavin_deaminase-reductase"/>
    <property type="match status" value="1"/>
</dbReference>
<dbReference type="PANTHER" id="PTHR38011">
    <property type="entry name" value="DIHYDROFOLATE REDUCTASE FAMILY PROTEIN (AFU_ORTHOLOGUE AFUA_8G06820)"/>
    <property type="match status" value="1"/>
</dbReference>
<dbReference type="PROSITE" id="PS51747">
    <property type="entry name" value="CYT_DCMP_DEAMINASES_2"/>
    <property type="match status" value="1"/>
</dbReference>
<dbReference type="NCBIfam" id="TIGR00326">
    <property type="entry name" value="eubact_ribD"/>
    <property type="match status" value="1"/>
</dbReference>
<evidence type="ECO:0000256" key="6">
    <source>
        <dbReference type="ARBA" id="ARBA00022857"/>
    </source>
</evidence>
<proteinExistence type="predicted"/>
<evidence type="ECO:0000259" key="9">
    <source>
        <dbReference type="PROSITE" id="PS51747"/>
    </source>
</evidence>
<dbReference type="InterPro" id="IPR004794">
    <property type="entry name" value="Eubact_RibD"/>
</dbReference>
<reference evidence="10" key="1">
    <citation type="submission" date="2018-05" db="EMBL/GenBank/DDBJ databases">
        <authorList>
            <person name="Lanie J.A."/>
            <person name="Ng W.-L."/>
            <person name="Kazmierczak K.M."/>
            <person name="Andrzejewski T.M."/>
            <person name="Davidsen T.M."/>
            <person name="Wayne K.J."/>
            <person name="Tettelin H."/>
            <person name="Glass J.I."/>
            <person name="Rusch D."/>
            <person name="Podicherti R."/>
            <person name="Tsui H.-C.T."/>
            <person name="Winkler M.E."/>
        </authorList>
    </citation>
    <scope>NUCLEOTIDE SEQUENCE</scope>
</reference>
<accession>A0A382FDV8</accession>
<evidence type="ECO:0000313" key="10">
    <source>
        <dbReference type="EMBL" id="SVB60822.1"/>
    </source>
</evidence>
<dbReference type="SUPFAM" id="SSF53927">
    <property type="entry name" value="Cytidine deaminase-like"/>
    <property type="match status" value="1"/>
</dbReference>
<dbReference type="GO" id="GO:0008270">
    <property type="term" value="F:zinc ion binding"/>
    <property type="evidence" value="ECO:0007669"/>
    <property type="project" value="InterPro"/>
</dbReference>
<evidence type="ECO:0000256" key="2">
    <source>
        <dbReference type="ARBA" id="ARBA00004910"/>
    </source>
</evidence>
<dbReference type="Gene3D" id="3.40.140.10">
    <property type="entry name" value="Cytidine Deaminase, domain 2"/>
    <property type="match status" value="1"/>
</dbReference>
<keyword evidence="8" id="KW-0511">Multifunctional enzyme</keyword>
<keyword evidence="5" id="KW-0862">Zinc</keyword>
<feature type="domain" description="CMP/dCMP-type deaminase" evidence="9">
    <location>
        <begin position="3"/>
        <end position="125"/>
    </location>
</feature>
<dbReference type="InterPro" id="IPR002734">
    <property type="entry name" value="RibDG_C"/>
</dbReference>
<dbReference type="EMBL" id="UINC01049261">
    <property type="protein sequence ID" value="SVB60822.1"/>
    <property type="molecule type" value="Genomic_DNA"/>
</dbReference>
<dbReference type="InterPro" id="IPR002125">
    <property type="entry name" value="CMP_dCMP_dom"/>
</dbReference>
<organism evidence="10">
    <name type="scientific">marine metagenome</name>
    <dbReference type="NCBI Taxonomy" id="408172"/>
    <lineage>
        <taxon>unclassified sequences</taxon>
        <taxon>metagenomes</taxon>
        <taxon>ecological metagenomes</taxon>
    </lineage>
</organism>
<comment type="pathway">
    <text evidence="2">Cofactor biosynthesis; riboflavin biosynthesis; 5-amino-6-(D-ribitylamino)uracil from GTP: step 3/4.</text>
</comment>
<keyword evidence="4" id="KW-0479">Metal-binding</keyword>
<comment type="pathway">
    <text evidence="1">Cofactor biosynthesis; riboflavin biosynthesis; 5-amino-6-(D-ribitylamino)uracil from GTP: step 2/4.</text>
</comment>
<keyword evidence="7" id="KW-0560">Oxidoreductase</keyword>
<dbReference type="PANTHER" id="PTHR38011:SF7">
    <property type="entry name" value="2,5-DIAMINO-6-RIBOSYLAMINO-4(3H)-PYRIMIDINONE 5'-PHOSPHATE REDUCTASE"/>
    <property type="match status" value="1"/>
</dbReference>
<dbReference type="GO" id="GO:0009231">
    <property type="term" value="P:riboflavin biosynthetic process"/>
    <property type="evidence" value="ECO:0007669"/>
    <property type="project" value="UniProtKB-UniPathway"/>
</dbReference>
<dbReference type="AlphaFoldDB" id="A0A382FDV8"/>
<evidence type="ECO:0000256" key="4">
    <source>
        <dbReference type="ARBA" id="ARBA00022723"/>
    </source>
</evidence>
<dbReference type="Pfam" id="PF01872">
    <property type="entry name" value="RibD_C"/>
    <property type="match status" value="1"/>
</dbReference>
<feature type="non-terminal residue" evidence="10">
    <location>
        <position position="286"/>
    </location>
</feature>